<accession>H8GVM1</accession>
<keyword evidence="1" id="KW-0732">Signal</keyword>
<reference evidence="2 3" key="1">
    <citation type="journal article" date="2012" name="PLoS ONE">
        <title>Genome sequence and transcriptome analysis of the radioresistant bacterium Deinococcus gobiensis: insights into the extreme environmental adaptations.</title>
        <authorList>
            <person name="Yuan M."/>
            <person name="Chen M."/>
            <person name="Zhang W."/>
            <person name="Lu W."/>
            <person name="Wang J."/>
            <person name="Yang M."/>
            <person name="Zhao P."/>
            <person name="Tang R."/>
            <person name="Li X."/>
            <person name="Hao Y."/>
            <person name="Zhou Z."/>
            <person name="Zhan Y."/>
            <person name="Yu H."/>
            <person name="Teng C."/>
            <person name="Yan Y."/>
            <person name="Ping S."/>
            <person name="Wang Y."/>
            <person name="Lin M."/>
        </authorList>
    </citation>
    <scope>NUCLEOTIDE SEQUENCE [LARGE SCALE GENOMIC DNA]</scope>
    <source>
        <strain evidence="2 3">I-0</strain>
    </source>
</reference>
<dbReference type="EMBL" id="CP002191">
    <property type="protein sequence ID" value="AFD25583.1"/>
    <property type="molecule type" value="Genomic_DNA"/>
</dbReference>
<feature type="chain" id="PRO_5003613850" evidence="1">
    <location>
        <begin position="17"/>
        <end position="235"/>
    </location>
</feature>
<keyword evidence="3" id="KW-1185">Reference proteome</keyword>
<dbReference type="PATRIC" id="fig|745776.4.peg.1702"/>
<dbReference type="InterPro" id="IPR011990">
    <property type="entry name" value="TPR-like_helical_dom_sf"/>
</dbReference>
<dbReference type="HOGENOM" id="CLU_056126_0_0_0"/>
<dbReference type="Proteomes" id="UP000007575">
    <property type="component" value="Chromosome"/>
</dbReference>
<sequence>MLSLALTSAALTPALAQGAASQQAAQALYDQGNWQDAASAGAALNTSAGLALAAEATTAGAGLAPDGQKKGLFQKAQGYADQAIRLDPQNADAYFEKARAQGRLAQFAGVFESLSLAKEVKKNLDQAVKLRPTMASAYVALGLWNATLDSGGLKGAIAAQQTGARKANVAPNFERAVALEPTVVTHRLEYANALNLIGNKSGAAAQLQKAVTLSATNYWEQRDLATAQAMLAKLK</sequence>
<dbReference type="Gene3D" id="1.25.40.10">
    <property type="entry name" value="Tetratricopeptide repeat domain"/>
    <property type="match status" value="1"/>
</dbReference>
<protein>
    <submittedName>
        <fullName evidence="2">Putative secreted protein containing TPR-like repeats</fullName>
    </submittedName>
</protein>
<dbReference type="KEGG" id="dgo:DGo_CA1656"/>
<name>H8GVM1_DEIGI</name>
<dbReference type="STRING" id="745776.DGo_CA1656"/>
<dbReference type="eggNOG" id="COG0457">
    <property type="taxonomic scope" value="Bacteria"/>
</dbReference>
<dbReference type="AlphaFoldDB" id="H8GVM1"/>
<dbReference type="SUPFAM" id="SSF48452">
    <property type="entry name" value="TPR-like"/>
    <property type="match status" value="2"/>
</dbReference>
<evidence type="ECO:0000256" key="1">
    <source>
        <dbReference type="SAM" id="SignalP"/>
    </source>
</evidence>
<proteinExistence type="predicted"/>
<evidence type="ECO:0000313" key="2">
    <source>
        <dbReference type="EMBL" id="AFD25583.1"/>
    </source>
</evidence>
<gene>
    <name evidence="2" type="ordered locus">DGo_CA1656</name>
</gene>
<feature type="signal peptide" evidence="1">
    <location>
        <begin position="1"/>
        <end position="16"/>
    </location>
</feature>
<evidence type="ECO:0000313" key="3">
    <source>
        <dbReference type="Proteomes" id="UP000007575"/>
    </source>
</evidence>
<organism evidence="2 3">
    <name type="scientific">Deinococcus gobiensis (strain DSM 21396 / JCM 16679 / CGMCC 1.7299 / I-0)</name>
    <dbReference type="NCBI Taxonomy" id="745776"/>
    <lineage>
        <taxon>Bacteria</taxon>
        <taxon>Thermotogati</taxon>
        <taxon>Deinococcota</taxon>
        <taxon>Deinococci</taxon>
        <taxon>Deinococcales</taxon>
        <taxon>Deinococcaceae</taxon>
        <taxon>Deinococcus</taxon>
    </lineage>
</organism>